<keyword evidence="19" id="KW-1185">Reference proteome</keyword>
<evidence type="ECO:0000256" key="5">
    <source>
        <dbReference type="ARBA" id="ARBA00022553"/>
    </source>
</evidence>
<dbReference type="RefSeq" id="WP_089067720.1">
    <property type="nucleotide sequence ID" value="NZ_CP022358.1"/>
</dbReference>
<keyword evidence="7" id="KW-0547">Nucleotide-binding</keyword>
<keyword evidence="9" id="KW-0067">ATP-binding</keyword>
<dbReference type="EMBL" id="CP022358">
    <property type="protein sequence ID" value="ASK69134.1"/>
    <property type="molecule type" value="Genomic_DNA"/>
</dbReference>
<dbReference type="AlphaFoldDB" id="A0A220ULL9"/>
<dbReference type="InterPro" id="IPR036061">
    <property type="entry name" value="CheW-like_dom_sf"/>
</dbReference>
<gene>
    <name evidence="18" type="ORF">CF168_09745</name>
</gene>
<feature type="domain" description="CheW-like" evidence="16">
    <location>
        <begin position="599"/>
        <end position="733"/>
    </location>
</feature>
<dbReference type="KEGG" id="sbj:CF168_09745"/>
<keyword evidence="5 12" id="KW-0597">Phosphoprotein</keyword>
<dbReference type="InterPro" id="IPR008207">
    <property type="entry name" value="Sig_transdc_His_kin_Hpt_dom"/>
</dbReference>
<dbReference type="GO" id="GO:0000155">
    <property type="term" value="F:phosphorelay sensor kinase activity"/>
    <property type="evidence" value="ECO:0007669"/>
    <property type="project" value="InterPro"/>
</dbReference>
<feature type="coiled-coil region" evidence="13">
    <location>
        <begin position="388"/>
        <end position="415"/>
    </location>
</feature>
<dbReference type="PROSITE" id="PS50894">
    <property type="entry name" value="HPT"/>
    <property type="match status" value="1"/>
</dbReference>
<dbReference type="GO" id="GO:0006935">
    <property type="term" value="P:chemotaxis"/>
    <property type="evidence" value="ECO:0007669"/>
    <property type="project" value="UniProtKB-KW"/>
</dbReference>
<dbReference type="InterPro" id="IPR002545">
    <property type="entry name" value="CheW-lke_dom"/>
</dbReference>
<dbReference type="CDD" id="cd00088">
    <property type="entry name" value="HPT"/>
    <property type="match status" value="1"/>
</dbReference>
<feature type="modified residue" description="Phosphohistidine" evidence="12">
    <location>
        <position position="48"/>
    </location>
</feature>
<dbReference type="InterPro" id="IPR051315">
    <property type="entry name" value="Bact_Chemotaxis_CheA"/>
</dbReference>
<evidence type="ECO:0000256" key="8">
    <source>
        <dbReference type="ARBA" id="ARBA00022777"/>
    </source>
</evidence>
<dbReference type="Gene3D" id="1.20.120.160">
    <property type="entry name" value="HPT domain"/>
    <property type="match status" value="1"/>
</dbReference>
<dbReference type="Pfam" id="PF01627">
    <property type="entry name" value="Hpt"/>
    <property type="match status" value="1"/>
</dbReference>
<protein>
    <recommendedName>
        <fullName evidence="3">Chemotaxis protein CheA</fullName>
        <ecNumber evidence="2">2.7.13.3</ecNumber>
    </recommendedName>
</protein>
<keyword evidence="4" id="KW-0145">Chemotaxis</keyword>
<dbReference type="GO" id="GO:0005524">
    <property type="term" value="F:ATP binding"/>
    <property type="evidence" value="ECO:0007669"/>
    <property type="project" value="UniProtKB-KW"/>
</dbReference>
<dbReference type="PROSITE" id="PS50851">
    <property type="entry name" value="CHEW"/>
    <property type="match status" value="1"/>
</dbReference>
<evidence type="ECO:0000313" key="19">
    <source>
        <dbReference type="Proteomes" id="UP000198367"/>
    </source>
</evidence>
<dbReference type="Gene3D" id="2.30.30.40">
    <property type="entry name" value="SH3 Domains"/>
    <property type="match status" value="1"/>
</dbReference>
<accession>A0A220ULL9</accession>
<evidence type="ECO:0000259" key="15">
    <source>
        <dbReference type="PROSITE" id="PS50109"/>
    </source>
</evidence>
<dbReference type="SUPFAM" id="SSF50341">
    <property type="entry name" value="CheW-like"/>
    <property type="match status" value="1"/>
</dbReference>
<evidence type="ECO:0000256" key="9">
    <source>
        <dbReference type="ARBA" id="ARBA00022840"/>
    </source>
</evidence>
<dbReference type="InterPro" id="IPR036097">
    <property type="entry name" value="HisK_dim/P_sf"/>
</dbReference>
<dbReference type="GO" id="GO:0005737">
    <property type="term" value="C:cytoplasm"/>
    <property type="evidence" value="ECO:0007669"/>
    <property type="project" value="InterPro"/>
</dbReference>
<dbReference type="InterPro" id="IPR005467">
    <property type="entry name" value="His_kinase_dom"/>
</dbReference>
<feature type="domain" description="HPt" evidence="17">
    <location>
        <begin position="1"/>
        <end position="105"/>
    </location>
</feature>
<evidence type="ECO:0000313" key="18">
    <source>
        <dbReference type="EMBL" id="ASK69134.1"/>
    </source>
</evidence>
<dbReference type="InterPro" id="IPR036641">
    <property type="entry name" value="HPT_dom_sf"/>
</dbReference>
<keyword evidence="6" id="KW-0808">Transferase</keyword>
<evidence type="ECO:0000256" key="11">
    <source>
        <dbReference type="ARBA" id="ARBA00035100"/>
    </source>
</evidence>
<dbReference type="Pfam" id="PF01584">
    <property type="entry name" value="CheW"/>
    <property type="match status" value="1"/>
</dbReference>
<evidence type="ECO:0000256" key="6">
    <source>
        <dbReference type="ARBA" id="ARBA00022679"/>
    </source>
</evidence>
<dbReference type="CDD" id="cd16916">
    <property type="entry name" value="HATPase_CheA-like"/>
    <property type="match status" value="1"/>
</dbReference>
<name>A0A220ULL9_9GAMM</name>
<dbReference type="SMART" id="SM00073">
    <property type="entry name" value="HPT"/>
    <property type="match status" value="1"/>
</dbReference>
<evidence type="ECO:0000256" key="4">
    <source>
        <dbReference type="ARBA" id="ARBA00022500"/>
    </source>
</evidence>
<dbReference type="PROSITE" id="PS50109">
    <property type="entry name" value="HIS_KIN"/>
    <property type="match status" value="1"/>
</dbReference>
<comment type="catalytic activity">
    <reaction evidence="1">
        <text>ATP + protein L-histidine = ADP + protein N-phospho-L-histidine.</text>
        <dbReference type="EC" id="2.7.13.3"/>
    </reaction>
</comment>
<dbReference type="FunFam" id="2.30.30.40:FF:000048">
    <property type="entry name" value="Chemotaxis protein CheA, putative"/>
    <property type="match status" value="1"/>
</dbReference>
<evidence type="ECO:0000256" key="14">
    <source>
        <dbReference type="SAM" id="MobiDB-lite"/>
    </source>
</evidence>
<evidence type="ECO:0000256" key="1">
    <source>
        <dbReference type="ARBA" id="ARBA00000085"/>
    </source>
</evidence>
<dbReference type="Pfam" id="PF02518">
    <property type="entry name" value="HATPase_c"/>
    <property type="match status" value="1"/>
</dbReference>
<dbReference type="InterPro" id="IPR037006">
    <property type="entry name" value="CheA-like_homodim_sf"/>
</dbReference>
<evidence type="ECO:0000256" key="7">
    <source>
        <dbReference type="ARBA" id="ARBA00022741"/>
    </source>
</evidence>
<keyword evidence="10" id="KW-0902">Two-component regulatory system</keyword>
<dbReference type="InterPro" id="IPR036890">
    <property type="entry name" value="HATPase_C_sf"/>
</dbReference>
<feature type="region of interest" description="Disordered" evidence="14">
    <location>
        <begin position="275"/>
        <end position="350"/>
    </location>
</feature>
<dbReference type="FunFam" id="3.30.565.10:FF:000016">
    <property type="entry name" value="Chemotaxis protein CheA, putative"/>
    <property type="match status" value="1"/>
</dbReference>
<dbReference type="InterPro" id="IPR004105">
    <property type="entry name" value="CheA-like_dim"/>
</dbReference>
<dbReference type="InterPro" id="IPR004358">
    <property type="entry name" value="Sig_transdc_His_kin-like_C"/>
</dbReference>
<dbReference type="InterPro" id="IPR003594">
    <property type="entry name" value="HATPase_dom"/>
</dbReference>
<keyword evidence="13" id="KW-0175">Coiled coil</keyword>
<keyword evidence="8" id="KW-0418">Kinase</keyword>
<comment type="function">
    <text evidence="11">Involved in the transmission of sensory signals from the chemoreceptors to the flagellar motors. CheA is autophosphorylated; it can transfer its phosphate group to either CheB or CheY.</text>
</comment>
<dbReference type="SUPFAM" id="SSF47226">
    <property type="entry name" value="Histidine-containing phosphotransfer domain, HPT domain"/>
    <property type="match status" value="1"/>
</dbReference>
<dbReference type="Pfam" id="PF02895">
    <property type="entry name" value="H-kinase_dim"/>
    <property type="match status" value="1"/>
</dbReference>
<evidence type="ECO:0000259" key="17">
    <source>
        <dbReference type="PROSITE" id="PS50894"/>
    </source>
</evidence>
<organism evidence="18 19">
    <name type="scientific">Shewanella bicestrii</name>
    <dbReference type="NCBI Taxonomy" id="2018305"/>
    <lineage>
        <taxon>Bacteria</taxon>
        <taxon>Pseudomonadati</taxon>
        <taxon>Pseudomonadota</taxon>
        <taxon>Gammaproteobacteria</taxon>
        <taxon>Alteromonadales</taxon>
        <taxon>Shewanellaceae</taxon>
        <taxon>Shewanella</taxon>
    </lineage>
</organism>
<sequence>MSINMAEFHQVFFEESHEHLENMEQLLLALDLDAPDPEELNTIFRAAHSIKGGSGIFGFTALTSVTHVMENLLDKTRKGTFELSSSVIDLLLRTVDTLSHILNLYREEEPIDWQQVEFAKNQLVAALNGEPFSTQTANAANGLSAANPNTNNQSEDNPLQAVVTPSVVSQSVDDSFGFFEDEVELGLVDETEHFGFFDEAYTAKEIRAEDIHASTAAELSSTLQEQAAADLAANHVAVVSDDALDDELGYGFFESLTPETFATEIDALTSTSVKEKSITNQASAPRAEADTAKSQSTRTKKPAQEVSKQPAKPAAKAEAMPQSFTSTIGAASGSSSQPAAKKASAASQDATLRVETSKIDTLVNLAGELVITQSMLTLIGNELGGELGERLKTALNELERNTREMQEAVMSVRMLPVSFVFNRFHRLVRDLSDQLGKNVSLVIEGGNTEIDKGMIEKLVDPLTHLVRNSLDHGIEKPEKRLAAGKSEAGVLSLKASQRGGSIVIAVHDDGGGLNRERILQKARENGMALPENMTDKQVWQLIFAAGFSTAAEVTDVSGRGVGMDVVRKNIEALGGRIDIDSVAGQGATFEIQLPLTLAIVDGMSVSVGNQIYILPLVHIIESIQPQTEQLKFLAKERLLKVREEYLPLLNLYQLMEIEPQAKTPEAGIVVLLESNNKRFGLCVDALVGQQQVVIKSLEKHYRRIPGVSGATIMGDGSVALILDVESLALHIKN</sequence>
<dbReference type="Gene3D" id="1.10.287.560">
    <property type="entry name" value="Histidine kinase CheA-like, homodimeric domain"/>
    <property type="match status" value="1"/>
</dbReference>
<dbReference type="SMART" id="SM00387">
    <property type="entry name" value="HATPase_c"/>
    <property type="match status" value="1"/>
</dbReference>
<dbReference type="PANTHER" id="PTHR43395">
    <property type="entry name" value="SENSOR HISTIDINE KINASE CHEA"/>
    <property type="match status" value="1"/>
</dbReference>
<dbReference type="SMART" id="SM00260">
    <property type="entry name" value="CheW"/>
    <property type="match status" value="1"/>
</dbReference>
<proteinExistence type="predicted"/>
<feature type="domain" description="Histidine kinase" evidence="15">
    <location>
        <begin position="389"/>
        <end position="597"/>
    </location>
</feature>
<dbReference type="SUPFAM" id="SSF47384">
    <property type="entry name" value="Homodimeric domain of signal transducing histidine kinase"/>
    <property type="match status" value="1"/>
</dbReference>
<evidence type="ECO:0000256" key="2">
    <source>
        <dbReference type="ARBA" id="ARBA00012438"/>
    </source>
</evidence>
<dbReference type="SMART" id="SM01231">
    <property type="entry name" value="H-kinase_dim"/>
    <property type="match status" value="1"/>
</dbReference>
<dbReference type="EC" id="2.7.13.3" evidence="2"/>
<evidence type="ECO:0000256" key="10">
    <source>
        <dbReference type="ARBA" id="ARBA00023012"/>
    </source>
</evidence>
<feature type="compositionally biased region" description="Low complexity" evidence="14">
    <location>
        <begin position="308"/>
        <end position="348"/>
    </location>
</feature>
<evidence type="ECO:0000256" key="13">
    <source>
        <dbReference type="SAM" id="Coils"/>
    </source>
</evidence>
<evidence type="ECO:0000256" key="3">
    <source>
        <dbReference type="ARBA" id="ARBA00021495"/>
    </source>
</evidence>
<dbReference type="Gene3D" id="3.30.565.10">
    <property type="entry name" value="Histidine kinase-like ATPase, C-terminal domain"/>
    <property type="match status" value="1"/>
</dbReference>
<dbReference type="PANTHER" id="PTHR43395:SF10">
    <property type="entry name" value="CHEMOTAXIS PROTEIN CHEA"/>
    <property type="match status" value="1"/>
</dbReference>
<evidence type="ECO:0000256" key="12">
    <source>
        <dbReference type="PROSITE-ProRule" id="PRU00110"/>
    </source>
</evidence>
<reference evidence="18 19" key="1">
    <citation type="submission" date="2017-07" db="EMBL/GenBank/DDBJ databases">
        <title>Phenotypical and genomic characterization of a clinical isolate of Shewanella bicestrii sp. nov. producing an extended-spectrum beta-lactamase and a new oxacillinase variant.</title>
        <authorList>
            <person name="Jousset A.B."/>
            <person name="Bonnin R.A."/>
            <person name="Girlich D."/>
            <person name="Dabos L."/>
            <person name="Potron A."/>
            <person name="Dortet L."/>
            <person name="Glaser P."/>
            <person name="Naas T."/>
        </authorList>
    </citation>
    <scope>NUCLEOTIDE SEQUENCE [LARGE SCALE GENOMIC DNA]</scope>
    <source>
        <strain evidence="18 19">JAB-1</strain>
    </source>
</reference>
<dbReference type="Proteomes" id="UP000198367">
    <property type="component" value="Chromosome"/>
</dbReference>
<dbReference type="SUPFAM" id="SSF55874">
    <property type="entry name" value="ATPase domain of HSP90 chaperone/DNA topoisomerase II/histidine kinase"/>
    <property type="match status" value="1"/>
</dbReference>
<dbReference type="PRINTS" id="PR00344">
    <property type="entry name" value="BCTRLSENSOR"/>
</dbReference>
<evidence type="ECO:0000259" key="16">
    <source>
        <dbReference type="PROSITE" id="PS50851"/>
    </source>
</evidence>
<dbReference type="CDD" id="cd00731">
    <property type="entry name" value="CheA_reg"/>
    <property type="match status" value="1"/>
</dbReference>